<reference evidence="1" key="2">
    <citation type="journal article" date="2023" name="IMA Fungus">
        <title>Comparative genomic study of the Penicillium genus elucidates a diverse pangenome and 15 lateral gene transfer events.</title>
        <authorList>
            <person name="Petersen C."/>
            <person name="Sorensen T."/>
            <person name="Nielsen M.R."/>
            <person name="Sondergaard T.E."/>
            <person name="Sorensen J.L."/>
            <person name="Fitzpatrick D.A."/>
            <person name="Frisvad J.C."/>
            <person name="Nielsen K.L."/>
        </authorList>
    </citation>
    <scope>NUCLEOTIDE SEQUENCE</scope>
    <source>
        <strain evidence="1">IBT 3081</strain>
    </source>
</reference>
<dbReference type="EMBL" id="JAPZBT010000002">
    <property type="protein sequence ID" value="KAJ5373837.1"/>
    <property type="molecule type" value="Genomic_DNA"/>
</dbReference>
<evidence type="ECO:0000313" key="1">
    <source>
        <dbReference type="EMBL" id="KAJ5373837.1"/>
    </source>
</evidence>
<sequence length="110" mass="12354">MGITYVVHNTWAMSMTRPVCGFQHQFKAMRNLINLYDDYVSKVRKIGFQFITCFLQSGHARVPDERVSAKSALLIGYLKLSLSVNICSETLHRHSGLFGASSVREGQTSV</sequence>
<reference evidence="1" key="1">
    <citation type="submission" date="2022-12" db="EMBL/GenBank/DDBJ databases">
        <authorList>
            <person name="Petersen C."/>
        </authorList>
    </citation>
    <scope>NUCLEOTIDE SEQUENCE</scope>
    <source>
        <strain evidence="1">IBT 3081</strain>
    </source>
</reference>
<proteinExistence type="predicted"/>
<dbReference type="AlphaFoldDB" id="A0A9W9S861"/>
<dbReference type="OrthoDB" id="329835at2759"/>
<keyword evidence="2" id="KW-1185">Reference proteome</keyword>
<dbReference type="RefSeq" id="XP_056579823.1">
    <property type="nucleotide sequence ID" value="XM_056723573.1"/>
</dbReference>
<comment type="caution">
    <text evidence="1">The sequence shown here is derived from an EMBL/GenBank/DDBJ whole genome shotgun (WGS) entry which is preliminary data.</text>
</comment>
<dbReference type="Proteomes" id="UP001147752">
    <property type="component" value="Unassembled WGS sequence"/>
</dbReference>
<evidence type="ECO:0000313" key="2">
    <source>
        <dbReference type="Proteomes" id="UP001147752"/>
    </source>
</evidence>
<accession>A0A9W9S861</accession>
<dbReference type="GeneID" id="81462756"/>
<gene>
    <name evidence="1" type="ORF">N7517_005843</name>
</gene>
<name>A0A9W9S861_9EURO</name>
<protein>
    <submittedName>
        <fullName evidence="1">Type I iterative polyketide synthase</fullName>
    </submittedName>
</protein>
<organism evidence="1 2">
    <name type="scientific">Penicillium concentricum</name>
    <dbReference type="NCBI Taxonomy" id="293559"/>
    <lineage>
        <taxon>Eukaryota</taxon>
        <taxon>Fungi</taxon>
        <taxon>Dikarya</taxon>
        <taxon>Ascomycota</taxon>
        <taxon>Pezizomycotina</taxon>
        <taxon>Eurotiomycetes</taxon>
        <taxon>Eurotiomycetidae</taxon>
        <taxon>Eurotiales</taxon>
        <taxon>Aspergillaceae</taxon>
        <taxon>Penicillium</taxon>
    </lineage>
</organism>